<name>E2ALR7_CAMFO</name>
<dbReference type="Proteomes" id="UP000000311">
    <property type="component" value="Unassembled WGS sequence"/>
</dbReference>
<reference evidence="2 3" key="1">
    <citation type="journal article" date="2010" name="Science">
        <title>Genomic comparison of the ants Camponotus floridanus and Harpegnathos saltator.</title>
        <authorList>
            <person name="Bonasio R."/>
            <person name="Zhang G."/>
            <person name="Ye C."/>
            <person name="Mutti N.S."/>
            <person name="Fang X."/>
            <person name="Qin N."/>
            <person name="Donahue G."/>
            <person name="Yang P."/>
            <person name="Li Q."/>
            <person name="Li C."/>
            <person name="Zhang P."/>
            <person name="Huang Z."/>
            <person name="Berger S.L."/>
            <person name="Reinberg D."/>
            <person name="Wang J."/>
            <person name="Liebig J."/>
        </authorList>
    </citation>
    <scope>NUCLEOTIDE SEQUENCE [LARGE SCALE GENOMIC DNA]</scope>
    <source>
        <strain evidence="3">C129</strain>
    </source>
</reference>
<feature type="compositionally biased region" description="Basic and acidic residues" evidence="1">
    <location>
        <begin position="1"/>
        <end position="44"/>
    </location>
</feature>
<accession>E2ALR7</accession>
<proteinExistence type="predicted"/>
<evidence type="ECO:0000313" key="3">
    <source>
        <dbReference type="Proteomes" id="UP000000311"/>
    </source>
</evidence>
<evidence type="ECO:0000313" key="2">
    <source>
        <dbReference type="EMBL" id="EFN65676.1"/>
    </source>
</evidence>
<evidence type="ECO:0000256" key="1">
    <source>
        <dbReference type="SAM" id="MobiDB-lite"/>
    </source>
</evidence>
<keyword evidence="3" id="KW-1185">Reference proteome</keyword>
<sequence>MERIGGGKEAKQRTNMRFGEKEDRKMRKEAKKEGEYTRKRDEQRNNGSGFISQGKPRQYQESWIIRGTTTIFEPADCLAVKVARIDRTAGLASTTLIISAIYLDTHGTECPAVRRRSDSGLVALVKYGWIGERGKGERIRGSFWSCKEGGSVRDDTRNPQDGMADPPADPIAEEEFWWVLCPAKYDKSSKSLTRVEPPRWFTARRKLVKFKSAFKTGLARCPAHPCSRYCRQEIPPGSDRSLSL</sequence>
<gene>
    <name evidence="2" type="ORF">EAG_10933</name>
</gene>
<dbReference type="AlphaFoldDB" id="E2ALR7"/>
<protein>
    <submittedName>
        <fullName evidence="2">Uncharacterized protein</fullName>
    </submittedName>
</protein>
<feature type="region of interest" description="Disordered" evidence="1">
    <location>
        <begin position="1"/>
        <end position="55"/>
    </location>
</feature>
<dbReference type="InParanoid" id="E2ALR7"/>
<dbReference type="EMBL" id="GL440609">
    <property type="protein sequence ID" value="EFN65676.1"/>
    <property type="molecule type" value="Genomic_DNA"/>
</dbReference>
<organism evidence="3">
    <name type="scientific">Camponotus floridanus</name>
    <name type="common">Florida carpenter ant</name>
    <dbReference type="NCBI Taxonomy" id="104421"/>
    <lineage>
        <taxon>Eukaryota</taxon>
        <taxon>Metazoa</taxon>
        <taxon>Ecdysozoa</taxon>
        <taxon>Arthropoda</taxon>
        <taxon>Hexapoda</taxon>
        <taxon>Insecta</taxon>
        <taxon>Pterygota</taxon>
        <taxon>Neoptera</taxon>
        <taxon>Endopterygota</taxon>
        <taxon>Hymenoptera</taxon>
        <taxon>Apocrita</taxon>
        <taxon>Aculeata</taxon>
        <taxon>Formicoidea</taxon>
        <taxon>Formicidae</taxon>
        <taxon>Formicinae</taxon>
        <taxon>Camponotus</taxon>
    </lineage>
</organism>